<name>A0AAV4NVY7_9ARAC</name>
<gene>
    <name evidence="1" type="ORF">CDAR_173891</name>
</gene>
<sequence length="136" mass="15357">MNDNTPLSFTLDDNKRAIDVILPYGYTKASDDVGFNYSPPKRLDDWYENNVFHDKQRLQELSLVWNISSEAETDNLLIFHVALFSHILNPYFGKTSVGLDKNLSGSVWFRLCLLGKNLSGSDGKIILLDCVGLQSN</sequence>
<evidence type="ECO:0000313" key="2">
    <source>
        <dbReference type="Proteomes" id="UP001054837"/>
    </source>
</evidence>
<dbReference type="AlphaFoldDB" id="A0AAV4NVY7"/>
<protein>
    <submittedName>
        <fullName evidence="1">Uncharacterized protein</fullName>
    </submittedName>
</protein>
<evidence type="ECO:0000313" key="1">
    <source>
        <dbReference type="EMBL" id="GIX89057.1"/>
    </source>
</evidence>
<accession>A0AAV4NVY7</accession>
<dbReference type="EMBL" id="BPLQ01002135">
    <property type="protein sequence ID" value="GIX89057.1"/>
    <property type="molecule type" value="Genomic_DNA"/>
</dbReference>
<dbReference type="Proteomes" id="UP001054837">
    <property type="component" value="Unassembled WGS sequence"/>
</dbReference>
<keyword evidence="2" id="KW-1185">Reference proteome</keyword>
<proteinExistence type="predicted"/>
<organism evidence="1 2">
    <name type="scientific">Caerostris darwini</name>
    <dbReference type="NCBI Taxonomy" id="1538125"/>
    <lineage>
        <taxon>Eukaryota</taxon>
        <taxon>Metazoa</taxon>
        <taxon>Ecdysozoa</taxon>
        <taxon>Arthropoda</taxon>
        <taxon>Chelicerata</taxon>
        <taxon>Arachnida</taxon>
        <taxon>Araneae</taxon>
        <taxon>Araneomorphae</taxon>
        <taxon>Entelegynae</taxon>
        <taxon>Araneoidea</taxon>
        <taxon>Araneidae</taxon>
        <taxon>Caerostris</taxon>
    </lineage>
</organism>
<comment type="caution">
    <text evidence="1">The sequence shown here is derived from an EMBL/GenBank/DDBJ whole genome shotgun (WGS) entry which is preliminary data.</text>
</comment>
<reference evidence="1 2" key="1">
    <citation type="submission" date="2021-06" db="EMBL/GenBank/DDBJ databases">
        <title>Caerostris darwini draft genome.</title>
        <authorList>
            <person name="Kono N."/>
            <person name="Arakawa K."/>
        </authorList>
    </citation>
    <scope>NUCLEOTIDE SEQUENCE [LARGE SCALE GENOMIC DNA]</scope>
</reference>